<feature type="domain" description="Homeobox" evidence="8">
    <location>
        <begin position="97"/>
        <end position="157"/>
    </location>
</feature>
<dbReference type="SMART" id="SM00389">
    <property type="entry name" value="HOX"/>
    <property type="match status" value="1"/>
</dbReference>
<reference evidence="9" key="1">
    <citation type="submission" date="2004-01" db="EMBL/GenBank/DDBJ databases">
        <title>OdiDll, a unique distal-less homeobox gene of the tunicate Oikopleura dioica, and the origin of vertebrate Dlx bigene clusters.</title>
        <authorList>
            <person name="Sperber S."/>
            <person name="Seo H.-C."/>
            <person name="Mikhaleva J."/>
            <person name="Jensen M.F."/>
            <person name="Ekker M."/>
            <person name="Chourrout D."/>
        </authorList>
    </citation>
    <scope>NUCLEOTIDE SEQUENCE</scope>
</reference>
<dbReference type="InterPro" id="IPR000047">
    <property type="entry name" value="HTH_motif"/>
</dbReference>
<dbReference type="Pfam" id="PF00046">
    <property type="entry name" value="Homeodomain"/>
    <property type="match status" value="1"/>
</dbReference>
<evidence type="ECO:0000256" key="5">
    <source>
        <dbReference type="PROSITE-ProRule" id="PRU00108"/>
    </source>
</evidence>
<feature type="region of interest" description="Disordered" evidence="7">
    <location>
        <begin position="165"/>
        <end position="242"/>
    </location>
</feature>
<dbReference type="InterPro" id="IPR050460">
    <property type="entry name" value="Distal-less_Homeobox_TF"/>
</dbReference>
<dbReference type="SUPFAM" id="SSF46689">
    <property type="entry name" value="Homeodomain-like"/>
    <property type="match status" value="1"/>
</dbReference>
<evidence type="ECO:0000259" key="8">
    <source>
        <dbReference type="PROSITE" id="PS50071"/>
    </source>
</evidence>
<evidence type="ECO:0000256" key="1">
    <source>
        <dbReference type="ARBA" id="ARBA00007916"/>
    </source>
</evidence>
<dbReference type="GO" id="GO:0000978">
    <property type="term" value="F:RNA polymerase II cis-regulatory region sequence-specific DNA binding"/>
    <property type="evidence" value="ECO:0007669"/>
    <property type="project" value="TreeGrafter"/>
</dbReference>
<keyword evidence="3 5" id="KW-0371">Homeobox</keyword>
<dbReference type="InterPro" id="IPR017970">
    <property type="entry name" value="Homeobox_CS"/>
</dbReference>
<organism evidence="9">
    <name type="scientific">Oikopleura dioica</name>
    <name type="common">Tunicate</name>
    <dbReference type="NCBI Taxonomy" id="34765"/>
    <lineage>
        <taxon>Eukaryota</taxon>
        <taxon>Metazoa</taxon>
        <taxon>Chordata</taxon>
        <taxon>Tunicata</taxon>
        <taxon>Appendicularia</taxon>
        <taxon>Copelata</taxon>
        <taxon>Oikopleuridae</taxon>
        <taxon>Oikopleura</taxon>
    </lineage>
</organism>
<feature type="compositionally biased region" description="Polar residues" evidence="7">
    <location>
        <begin position="194"/>
        <end position="235"/>
    </location>
</feature>
<feature type="compositionally biased region" description="Low complexity" evidence="7">
    <location>
        <begin position="304"/>
        <end position="318"/>
    </location>
</feature>
<dbReference type="InterPro" id="IPR020479">
    <property type="entry name" value="HD_metazoa"/>
</dbReference>
<dbReference type="FunFam" id="1.10.10.60:FF:000707">
    <property type="entry name" value="Dlx"/>
    <property type="match status" value="1"/>
</dbReference>
<dbReference type="PRINTS" id="PR00024">
    <property type="entry name" value="HOMEOBOX"/>
</dbReference>
<dbReference type="PANTHER" id="PTHR24327:SF81">
    <property type="entry name" value="HOMEOTIC PROTEIN DISTAL-LESS-RELATED"/>
    <property type="match status" value="1"/>
</dbReference>
<comment type="similarity">
    <text evidence="1">Belongs to the distal-less homeobox family.</text>
</comment>
<dbReference type="CDD" id="cd00086">
    <property type="entry name" value="homeodomain"/>
    <property type="match status" value="1"/>
</dbReference>
<keyword evidence="2 5" id="KW-0238">DNA-binding</keyword>
<dbReference type="PANTHER" id="PTHR24327">
    <property type="entry name" value="HOMEOBOX PROTEIN"/>
    <property type="match status" value="1"/>
</dbReference>
<name>Q5GIY3_OIKDI</name>
<evidence type="ECO:0000256" key="2">
    <source>
        <dbReference type="ARBA" id="ARBA00023125"/>
    </source>
</evidence>
<evidence type="ECO:0000256" key="7">
    <source>
        <dbReference type="SAM" id="MobiDB-lite"/>
    </source>
</evidence>
<keyword evidence="4 5" id="KW-0539">Nucleus</keyword>
<feature type="DNA-binding region" description="Homeobox" evidence="5">
    <location>
        <begin position="99"/>
        <end position="158"/>
    </location>
</feature>
<feature type="region of interest" description="Disordered" evidence="7">
    <location>
        <begin position="287"/>
        <end position="318"/>
    </location>
</feature>
<dbReference type="EMBL" id="AY521597">
    <property type="protein sequence ID" value="AAS98967.1"/>
    <property type="molecule type" value="mRNA"/>
</dbReference>
<evidence type="ECO:0000256" key="6">
    <source>
        <dbReference type="RuleBase" id="RU000682"/>
    </source>
</evidence>
<dbReference type="InterPro" id="IPR001356">
    <property type="entry name" value="HD"/>
</dbReference>
<dbReference type="GO" id="GO:0005634">
    <property type="term" value="C:nucleus"/>
    <property type="evidence" value="ECO:0007669"/>
    <property type="project" value="UniProtKB-SubCell"/>
</dbReference>
<evidence type="ECO:0000256" key="4">
    <source>
        <dbReference type="ARBA" id="ARBA00023242"/>
    </source>
</evidence>
<sequence length="385" mass="39902">MVVQLGSNETAGMSYGYTGYPDTAYGAASRGSNYYSGVYNNSSSSYPGSSLINSSPTGGLAASSQYAAFAQSGYPPLGFADNPFDTGLLPDSKGKKKKMRKPRTIYSSLQLQELNKRFNQTQYLALPERAELAASLGLTQTQVKIWFQNRRSKYKKIMKQGGVSVKIENDGGSPAGSGDEAGANGEDDEENQSEHSSPNASSILNQSNGMMPRSPSSIPGSNLGSNLPSMPSGSPTAVLPGLTASTSAHSSRLDQATLLHQAQLEAAASIAAASAGVLANGIQSHGAVPEASSSASTDTTPVYTSTAPSTSLPTLTGSLTHTDSGLTNGLTDSAIDSKSFISTSAALNPSNLLHSSYSSDFSAHAGLPTSLSWAAGWPQQAYYKH</sequence>
<evidence type="ECO:0000313" key="9">
    <source>
        <dbReference type="EMBL" id="AAS98967.1"/>
    </source>
</evidence>
<dbReference type="AlphaFoldDB" id="Q5GIY3"/>
<feature type="compositionally biased region" description="Polar residues" evidence="7">
    <location>
        <begin position="291"/>
        <end position="303"/>
    </location>
</feature>
<dbReference type="PRINTS" id="PR00031">
    <property type="entry name" value="HTHREPRESSR"/>
</dbReference>
<comment type="subcellular location">
    <subcellularLocation>
        <location evidence="5 6">Nucleus</location>
    </subcellularLocation>
</comment>
<dbReference type="PROSITE" id="PS00027">
    <property type="entry name" value="HOMEOBOX_1"/>
    <property type="match status" value="1"/>
</dbReference>
<dbReference type="Gene3D" id="1.10.10.60">
    <property type="entry name" value="Homeodomain-like"/>
    <property type="match status" value="1"/>
</dbReference>
<protein>
    <submittedName>
        <fullName evidence="9">Dlx-like homeodomain protein</fullName>
    </submittedName>
</protein>
<evidence type="ECO:0000256" key="3">
    <source>
        <dbReference type="ARBA" id="ARBA00023155"/>
    </source>
</evidence>
<dbReference type="GO" id="GO:0000981">
    <property type="term" value="F:DNA-binding transcription factor activity, RNA polymerase II-specific"/>
    <property type="evidence" value="ECO:0007669"/>
    <property type="project" value="InterPro"/>
</dbReference>
<dbReference type="InterPro" id="IPR009057">
    <property type="entry name" value="Homeodomain-like_sf"/>
</dbReference>
<accession>Q5GIY3</accession>
<proteinExistence type="evidence at transcript level"/>
<dbReference type="PROSITE" id="PS50071">
    <property type="entry name" value="HOMEOBOX_2"/>
    <property type="match status" value="1"/>
</dbReference>